<evidence type="ECO:0000256" key="6">
    <source>
        <dbReference type="SAM" id="MobiDB-lite"/>
    </source>
</evidence>
<dbReference type="EMBL" id="SJPL01000001">
    <property type="protein sequence ID" value="TWT69337.1"/>
    <property type="molecule type" value="Genomic_DNA"/>
</dbReference>
<dbReference type="SMART" id="SM00220">
    <property type="entry name" value="S_TKc"/>
    <property type="match status" value="1"/>
</dbReference>
<evidence type="ECO:0000256" key="5">
    <source>
        <dbReference type="PROSITE-ProRule" id="PRU10141"/>
    </source>
</evidence>
<evidence type="ECO:0000256" key="1">
    <source>
        <dbReference type="ARBA" id="ARBA00022679"/>
    </source>
</evidence>
<dbReference type="Gene3D" id="1.25.40.10">
    <property type="entry name" value="Tetratricopeptide repeat domain"/>
    <property type="match status" value="1"/>
</dbReference>
<keyword evidence="7" id="KW-1133">Transmembrane helix</keyword>
<dbReference type="InterPro" id="IPR008271">
    <property type="entry name" value="Ser/Thr_kinase_AS"/>
</dbReference>
<accession>A0A5C5Y164</accession>
<dbReference type="PROSITE" id="PS50011">
    <property type="entry name" value="PROTEIN_KINASE_DOM"/>
    <property type="match status" value="1"/>
</dbReference>
<comment type="caution">
    <text evidence="9">The sequence shown here is derived from an EMBL/GenBank/DDBJ whole genome shotgun (WGS) entry which is preliminary data.</text>
</comment>
<evidence type="ECO:0000313" key="10">
    <source>
        <dbReference type="Proteomes" id="UP000317238"/>
    </source>
</evidence>
<dbReference type="SMART" id="SM00028">
    <property type="entry name" value="TPR"/>
    <property type="match status" value="6"/>
</dbReference>
<dbReference type="Gene3D" id="1.10.510.10">
    <property type="entry name" value="Transferase(Phosphotransferase) domain 1"/>
    <property type="match status" value="1"/>
</dbReference>
<evidence type="ECO:0000259" key="8">
    <source>
        <dbReference type="PROSITE" id="PS50011"/>
    </source>
</evidence>
<keyword evidence="2 5" id="KW-0547">Nucleotide-binding</keyword>
<evidence type="ECO:0000256" key="3">
    <source>
        <dbReference type="ARBA" id="ARBA00022777"/>
    </source>
</evidence>
<dbReference type="InterPro" id="IPR019734">
    <property type="entry name" value="TPR_rpt"/>
</dbReference>
<dbReference type="PANTHER" id="PTHR43289:SF34">
    <property type="entry name" value="SERINE_THREONINE-PROTEIN KINASE YBDM-RELATED"/>
    <property type="match status" value="1"/>
</dbReference>
<dbReference type="PROSITE" id="PS00108">
    <property type="entry name" value="PROTEIN_KINASE_ST"/>
    <property type="match status" value="1"/>
</dbReference>
<feature type="region of interest" description="Disordered" evidence="6">
    <location>
        <begin position="1"/>
        <end position="63"/>
    </location>
</feature>
<dbReference type="CDD" id="cd14014">
    <property type="entry name" value="STKc_PknB_like"/>
    <property type="match status" value="1"/>
</dbReference>
<keyword evidence="7" id="KW-0812">Transmembrane</keyword>
<dbReference type="InterPro" id="IPR011990">
    <property type="entry name" value="TPR-like_helical_dom_sf"/>
</dbReference>
<keyword evidence="7" id="KW-0472">Membrane</keyword>
<dbReference type="SUPFAM" id="SSF48452">
    <property type="entry name" value="TPR-like"/>
    <property type="match status" value="2"/>
</dbReference>
<dbReference type="Pfam" id="PF00069">
    <property type="entry name" value="Pkinase"/>
    <property type="match status" value="1"/>
</dbReference>
<keyword evidence="4 5" id="KW-0067">ATP-binding</keyword>
<organism evidence="9 10">
    <name type="scientific">Crateriforma conspicua</name>
    <dbReference type="NCBI Taxonomy" id="2527996"/>
    <lineage>
        <taxon>Bacteria</taxon>
        <taxon>Pseudomonadati</taxon>
        <taxon>Planctomycetota</taxon>
        <taxon>Planctomycetia</taxon>
        <taxon>Planctomycetales</taxon>
        <taxon>Planctomycetaceae</taxon>
        <taxon>Crateriforma</taxon>
    </lineage>
</organism>
<dbReference type="GO" id="GO:0005524">
    <property type="term" value="F:ATP binding"/>
    <property type="evidence" value="ECO:0007669"/>
    <property type="project" value="UniProtKB-UniRule"/>
</dbReference>
<feature type="compositionally biased region" description="Polar residues" evidence="6">
    <location>
        <begin position="11"/>
        <end position="38"/>
    </location>
</feature>
<dbReference type="RefSeq" id="WP_146438803.1">
    <property type="nucleotide sequence ID" value="NZ_SJPL01000001.1"/>
</dbReference>
<name>A0A5C5Y164_9PLAN</name>
<sequence length="883" mass="96872">MIESIPPKSSPHLSSSQTLDDQPTGSPSPNGESASARSIDSPPPESRTPVGSASMHPSDALDGLNEDQQHRLSLLLEQYLSAIESGKSVDTRTMVADDPALLAPLQRCVDGLKHLQQCLVGTDSHLSDLAAPSHLDDFRLIRPIGRGGMGIVYEALQESLNRVVAVKLLPWTSTLNEKRLRRFQNEAEAAGQLQHPNIVPVYAVGCQRGIHYYAMPLIDGPSVEERIGDRSINPDWRWNVSAIADIADALQSAHQCGVVHRDVKPSNLIIDSRQKLWITDFGLAQYATNPSLTQTGDIVGTAKYMSPEQACGMTALVDGRSDIFSLAATLYEMLTGEDIHQGISPTSRWTATNAKPIASVRLRRPELPRDLNTVLQKAMSVQRDQRYDTAGDFADDLRRVVAGQPTIARPPSLGDKMIRLASRHRRAFVGSIAAACLIFIAMAAGIAIITTQKQIAEDHRRRSNRFENLSRIAVDSLGTQMADMLADVPEASGARRRLLDQTINYYRRFVAEAQRDSLRQSDLAETQAKIGRFQMELGRPELAAEDFRHACDTYMALVQQDPADPRTRLQWSVCQNNLAESLAQLGHTAQAARYFTDAIENQQTVIESAAADTDGLQSTAQRHQARTWNNFGCLLARQNRITEARRAFQMAIDGIVDDPESLTASPPKSVSPSTAADLRASIRCNLGRVLLETDPAQAHTHLAAATSHYADQFKANPGDRNLAYQHAVALGMLGSACSRAGRPVDAYRHFVRARTMLEALAPHFADTDTDDRELVACWNQSGLVLQEIGRDAEAADAVRHAVQIQTELAKRSPDDPATQNELARLLVNLGLIQAKIGQTRAARTTLIRAVDTQNDVVRLTGSSEDSQADLVRFRRSLQEVASR</sequence>
<feature type="binding site" evidence="5">
    <location>
        <position position="167"/>
    </location>
    <ligand>
        <name>ATP</name>
        <dbReference type="ChEBI" id="CHEBI:30616"/>
    </ligand>
</feature>
<dbReference type="GO" id="GO:0004674">
    <property type="term" value="F:protein serine/threonine kinase activity"/>
    <property type="evidence" value="ECO:0007669"/>
    <property type="project" value="UniProtKB-EC"/>
</dbReference>
<dbReference type="SUPFAM" id="SSF56112">
    <property type="entry name" value="Protein kinase-like (PK-like)"/>
    <property type="match status" value="1"/>
</dbReference>
<evidence type="ECO:0000256" key="4">
    <source>
        <dbReference type="ARBA" id="ARBA00022840"/>
    </source>
</evidence>
<dbReference type="PANTHER" id="PTHR43289">
    <property type="entry name" value="MITOGEN-ACTIVATED PROTEIN KINASE KINASE KINASE 20-RELATED"/>
    <property type="match status" value="1"/>
</dbReference>
<dbReference type="AlphaFoldDB" id="A0A5C5Y164"/>
<evidence type="ECO:0000256" key="7">
    <source>
        <dbReference type="SAM" id="Phobius"/>
    </source>
</evidence>
<dbReference type="OrthoDB" id="6111975at2"/>
<feature type="domain" description="Protein kinase" evidence="8">
    <location>
        <begin position="138"/>
        <end position="407"/>
    </location>
</feature>
<protein>
    <submittedName>
        <fullName evidence="9">Serine/threonine-protein kinase PrkC</fullName>
        <ecNumber evidence="9">2.7.11.1</ecNumber>
    </submittedName>
</protein>
<dbReference type="PROSITE" id="PS00107">
    <property type="entry name" value="PROTEIN_KINASE_ATP"/>
    <property type="match status" value="1"/>
</dbReference>
<feature type="transmembrane region" description="Helical" evidence="7">
    <location>
        <begin position="427"/>
        <end position="449"/>
    </location>
</feature>
<keyword evidence="3 9" id="KW-0418">Kinase</keyword>
<keyword evidence="1 9" id="KW-0808">Transferase</keyword>
<evidence type="ECO:0000256" key="2">
    <source>
        <dbReference type="ARBA" id="ARBA00022741"/>
    </source>
</evidence>
<dbReference type="InterPro" id="IPR000719">
    <property type="entry name" value="Prot_kinase_dom"/>
</dbReference>
<evidence type="ECO:0000313" key="9">
    <source>
        <dbReference type="EMBL" id="TWT69337.1"/>
    </source>
</evidence>
<dbReference type="Gene3D" id="3.30.200.20">
    <property type="entry name" value="Phosphorylase Kinase, domain 1"/>
    <property type="match status" value="1"/>
</dbReference>
<dbReference type="InterPro" id="IPR011009">
    <property type="entry name" value="Kinase-like_dom_sf"/>
</dbReference>
<dbReference type="InterPro" id="IPR017441">
    <property type="entry name" value="Protein_kinase_ATP_BS"/>
</dbReference>
<dbReference type="EC" id="2.7.11.1" evidence="9"/>
<gene>
    <name evidence="9" type="primary">prkC_3</name>
    <name evidence="9" type="ORF">Pan14r_16220</name>
</gene>
<keyword evidence="10" id="KW-1185">Reference proteome</keyword>
<reference evidence="9 10" key="1">
    <citation type="submission" date="2019-02" db="EMBL/GenBank/DDBJ databases">
        <title>Deep-cultivation of Planctomycetes and their phenomic and genomic characterization uncovers novel biology.</title>
        <authorList>
            <person name="Wiegand S."/>
            <person name="Jogler M."/>
            <person name="Boedeker C."/>
            <person name="Pinto D."/>
            <person name="Vollmers J."/>
            <person name="Rivas-Marin E."/>
            <person name="Kohn T."/>
            <person name="Peeters S.H."/>
            <person name="Heuer A."/>
            <person name="Rast P."/>
            <person name="Oberbeckmann S."/>
            <person name="Bunk B."/>
            <person name="Jeske O."/>
            <person name="Meyerdierks A."/>
            <person name="Storesund J.E."/>
            <person name="Kallscheuer N."/>
            <person name="Luecker S."/>
            <person name="Lage O.M."/>
            <person name="Pohl T."/>
            <person name="Merkel B.J."/>
            <person name="Hornburger P."/>
            <person name="Mueller R.-W."/>
            <person name="Bruemmer F."/>
            <person name="Labrenz M."/>
            <person name="Spormann A.M."/>
            <person name="Op Den Camp H."/>
            <person name="Overmann J."/>
            <person name="Amann R."/>
            <person name="Jetten M.S.M."/>
            <person name="Mascher T."/>
            <person name="Medema M.H."/>
            <person name="Devos D.P."/>
            <person name="Kaster A.-K."/>
            <person name="Ovreas L."/>
            <person name="Rohde M."/>
            <person name="Galperin M.Y."/>
            <person name="Jogler C."/>
        </authorList>
    </citation>
    <scope>NUCLEOTIDE SEQUENCE [LARGE SCALE GENOMIC DNA]</scope>
    <source>
        <strain evidence="9 10">Pan14r</strain>
    </source>
</reference>
<proteinExistence type="predicted"/>
<dbReference type="Proteomes" id="UP000317238">
    <property type="component" value="Unassembled WGS sequence"/>
</dbReference>